<dbReference type="PANTHER" id="PTHR20905">
    <property type="entry name" value="N-ACETYLTRANSFERASE-RELATED"/>
    <property type="match status" value="1"/>
</dbReference>
<reference evidence="1" key="1">
    <citation type="submission" date="2018-01" db="EMBL/GenBank/DDBJ databases">
        <title>An insight into the sialome of Amazonian anophelines.</title>
        <authorList>
            <person name="Ribeiro J.M."/>
            <person name="Scarpassa V."/>
            <person name="Calvo E."/>
        </authorList>
    </citation>
    <scope>NUCLEOTIDE SEQUENCE</scope>
    <source>
        <tissue evidence="1">Salivary glands</tissue>
    </source>
</reference>
<name>A0A2M4AYK9_9DIPT</name>
<dbReference type="AlphaFoldDB" id="A0A2M4AYK9"/>
<sequence length="245" mass="27881">MPWERPASVPYPNVWWTFEAPDPDREDGVLATYRVEDVTEDRFDDVMKLYTEHFLDDEPLCSQCGVRQDPEAYEETITFWKHSLTERLTIVCYKEGSKEIVGANLLAMSVADDKVDFMELIKTEKLRKLIGINNHMTESVNLYERYGVDKYLTAYGLSVNTRFRGLGIATEILKARVPICRAFGVKLTSTNFTAIGSQIPAAKVGFKTDLEVPCNEFVKVNPKYTLDGIKSKSLKQMSLVIDDQT</sequence>
<dbReference type="PANTHER" id="PTHR20905:SF32">
    <property type="entry name" value="ARYLALKYLAMINE N-ACETYLTRANSFERASE-LIKE 7, ISOFORM A"/>
    <property type="match status" value="1"/>
</dbReference>
<proteinExistence type="predicted"/>
<dbReference type="EMBL" id="GGFK01012558">
    <property type="protein sequence ID" value="MBW45879.1"/>
    <property type="molecule type" value="Transcribed_RNA"/>
</dbReference>
<evidence type="ECO:0000313" key="1">
    <source>
        <dbReference type="EMBL" id="MBW45879.1"/>
    </source>
</evidence>
<dbReference type="Gene3D" id="3.40.630.30">
    <property type="match status" value="1"/>
</dbReference>
<protein>
    <recommendedName>
        <fullName evidence="2">N-acetyltransferase domain-containing protein</fullName>
    </recommendedName>
</protein>
<accession>A0A2M4AYK9</accession>
<organism evidence="1">
    <name type="scientific">Anopheles triannulatus</name>
    <dbReference type="NCBI Taxonomy" id="58253"/>
    <lineage>
        <taxon>Eukaryota</taxon>
        <taxon>Metazoa</taxon>
        <taxon>Ecdysozoa</taxon>
        <taxon>Arthropoda</taxon>
        <taxon>Hexapoda</taxon>
        <taxon>Insecta</taxon>
        <taxon>Pterygota</taxon>
        <taxon>Neoptera</taxon>
        <taxon>Endopterygota</taxon>
        <taxon>Diptera</taxon>
        <taxon>Nematocera</taxon>
        <taxon>Culicoidea</taxon>
        <taxon>Culicidae</taxon>
        <taxon>Anophelinae</taxon>
        <taxon>Anopheles</taxon>
    </lineage>
</organism>
<evidence type="ECO:0008006" key="2">
    <source>
        <dbReference type="Google" id="ProtNLM"/>
    </source>
</evidence>
<dbReference type="SUPFAM" id="SSF55729">
    <property type="entry name" value="Acyl-CoA N-acyltransferases (Nat)"/>
    <property type="match status" value="1"/>
</dbReference>
<dbReference type="InterPro" id="IPR016181">
    <property type="entry name" value="Acyl_CoA_acyltransferase"/>
</dbReference>
<dbReference type="GO" id="GO:0008080">
    <property type="term" value="F:N-acetyltransferase activity"/>
    <property type="evidence" value="ECO:0007669"/>
    <property type="project" value="TreeGrafter"/>
</dbReference>